<evidence type="ECO:0000256" key="1">
    <source>
        <dbReference type="SAM" id="MobiDB-lite"/>
    </source>
</evidence>
<feature type="region of interest" description="Disordered" evidence="1">
    <location>
        <begin position="1"/>
        <end position="20"/>
    </location>
</feature>
<evidence type="ECO:0000313" key="2">
    <source>
        <dbReference type="EMBL" id="KAK3767364.1"/>
    </source>
</evidence>
<name>A0AAE0ZDC5_9GAST</name>
<gene>
    <name evidence="2" type="ORF">RRG08_039180</name>
</gene>
<proteinExistence type="predicted"/>
<comment type="caution">
    <text evidence="2">The sequence shown here is derived from an EMBL/GenBank/DDBJ whole genome shotgun (WGS) entry which is preliminary data.</text>
</comment>
<protein>
    <submittedName>
        <fullName evidence="2">Uncharacterized protein</fullName>
    </submittedName>
</protein>
<accession>A0AAE0ZDC5</accession>
<dbReference type="EMBL" id="JAWDGP010004155">
    <property type="protein sequence ID" value="KAK3767364.1"/>
    <property type="molecule type" value="Genomic_DNA"/>
</dbReference>
<dbReference type="AlphaFoldDB" id="A0AAE0ZDC5"/>
<feature type="compositionally biased region" description="Polar residues" evidence="1">
    <location>
        <begin position="1"/>
        <end position="14"/>
    </location>
</feature>
<reference evidence="2" key="1">
    <citation type="journal article" date="2023" name="G3 (Bethesda)">
        <title>A reference genome for the long-term kleptoplast-retaining sea slug Elysia crispata morphotype clarki.</title>
        <authorList>
            <person name="Eastman K.E."/>
            <person name="Pendleton A.L."/>
            <person name="Shaikh M.A."/>
            <person name="Suttiyut T."/>
            <person name="Ogas R."/>
            <person name="Tomko P."/>
            <person name="Gavelis G."/>
            <person name="Widhalm J.R."/>
            <person name="Wisecaver J.H."/>
        </authorList>
    </citation>
    <scope>NUCLEOTIDE SEQUENCE</scope>
    <source>
        <strain evidence="2">ECLA1</strain>
    </source>
</reference>
<dbReference type="Proteomes" id="UP001283361">
    <property type="component" value="Unassembled WGS sequence"/>
</dbReference>
<sequence length="79" mass="8738">MASRAVSTPEQTHGQACAGQRMTLASRTSRAISNPLRNEISPIPVWPNVLAVSLEHEIQTRNPLILNICIYHQVICVSF</sequence>
<keyword evidence="3" id="KW-1185">Reference proteome</keyword>
<organism evidence="2 3">
    <name type="scientific">Elysia crispata</name>
    <name type="common">lettuce slug</name>
    <dbReference type="NCBI Taxonomy" id="231223"/>
    <lineage>
        <taxon>Eukaryota</taxon>
        <taxon>Metazoa</taxon>
        <taxon>Spiralia</taxon>
        <taxon>Lophotrochozoa</taxon>
        <taxon>Mollusca</taxon>
        <taxon>Gastropoda</taxon>
        <taxon>Heterobranchia</taxon>
        <taxon>Euthyneura</taxon>
        <taxon>Panpulmonata</taxon>
        <taxon>Sacoglossa</taxon>
        <taxon>Placobranchoidea</taxon>
        <taxon>Plakobranchidae</taxon>
        <taxon>Elysia</taxon>
    </lineage>
</organism>
<evidence type="ECO:0000313" key="3">
    <source>
        <dbReference type="Proteomes" id="UP001283361"/>
    </source>
</evidence>